<reference evidence="3" key="1">
    <citation type="submission" date="2012-08" db="EMBL/GenBank/DDBJ databases">
        <title>The Genome Sequence of Wuchereria bancrofti.</title>
        <authorList>
            <person name="Nutman T.B."/>
            <person name="Fink D.L."/>
            <person name="Russ C."/>
            <person name="Young S."/>
            <person name="Zeng Q."/>
            <person name="Koehrsen M."/>
            <person name="Alvarado L."/>
            <person name="Berlin A."/>
            <person name="Chapman S.B."/>
            <person name="Chen Z."/>
            <person name="Freedman E."/>
            <person name="Gellesch M."/>
            <person name="Goldberg J."/>
            <person name="Griggs A."/>
            <person name="Gujja S."/>
            <person name="Heilman E.R."/>
            <person name="Heiman D."/>
            <person name="Hepburn T."/>
            <person name="Howarth C."/>
            <person name="Jen D."/>
            <person name="Larson L."/>
            <person name="Lewis B."/>
            <person name="Mehta T."/>
            <person name="Park D."/>
            <person name="Pearson M."/>
            <person name="Roberts A."/>
            <person name="Saif S."/>
            <person name="Shea T."/>
            <person name="Shenoy N."/>
            <person name="Sisk P."/>
            <person name="Stolte C."/>
            <person name="Sykes S."/>
            <person name="Walk T."/>
            <person name="White J."/>
            <person name="Yandava C."/>
            <person name="Haas B."/>
            <person name="Henn M.R."/>
            <person name="Nusbaum C."/>
            <person name="Birren B."/>
        </authorList>
    </citation>
    <scope>NUCLEOTIDE SEQUENCE [LARGE SCALE GENOMIC DNA]</scope>
    <source>
        <strain evidence="3">NA</strain>
    </source>
</reference>
<evidence type="ECO:0000313" key="3">
    <source>
        <dbReference type="Proteomes" id="UP000004810"/>
    </source>
</evidence>
<feature type="region of interest" description="Disordered" evidence="1">
    <location>
        <begin position="1"/>
        <end position="20"/>
    </location>
</feature>
<comment type="caution">
    <text evidence="2">The sequence shown here is derived from an EMBL/GenBank/DDBJ whole genome shotgun (WGS) entry which is preliminary data.</text>
</comment>
<accession>J9AJB7</accession>
<evidence type="ECO:0000313" key="2">
    <source>
        <dbReference type="EMBL" id="EJW74290.1"/>
    </source>
</evidence>
<dbReference type="AlphaFoldDB" id="J9AJB7"/>
<evidence type="ECO:0000256" key="1">
    <source>
        <dbReference type="SAM" id="MobiDB-lite"/>
    </source>
</evidence>
<sequence length="77" mass="9150">MQKNFNNSKEEEKFNDDEDDMNVSNADYFNAIIHAIIPGPLDIPSLYRTYTMLPLTNDRRKMIHSYHQQLKLINKHL</sequence>
<dbReference type="Proteomes" id="UP000004810">
    <property type="component" value="Unassembled WGS sequence"/>
</dbReference>
<gene>
    <name evidence="2" type="ORF">WUBG_14802</name>
</gene>
<organism evidence="2 3">
    <name type="scientific">Wuchereria bancrofti</name>
    <dbReference type="NCBI Taxonomy" id="6293"/>
    <lineage>
        <taxon>Eukaryota</taxon>
        <taxon>Metazoa</taxon>
        <taxon>Ecdysozoa</taxon>
        <taxon>Nematoda</taxon>
        <taxon>Chromadorea</taxon>
        <taxon>Rhabditida</taxon>
        <taxon>Spirurina</taxon>
        <taxon>Spiruromorpha</taxon>
        <taxon>Filarioidea</taxon>
        <taxon>Onchocercidae</taxon>
        <taxon>Wuchereria</taxon>
    </lineage>
</organism>
<proteinExistence type="predicted"/>
<name>J9AJB7_WUCBA</name>
<dbReference type="EMBL" id="ADBV01012520">
    <property type="protein sequence ID" value="EJW74290.1"/>
    <property type="molecule type" value="Genomic_DNA"/>
</dbReference>
<protein>
    <submittedName>
        <fullName evidence="2">Uncharacterized protein</fullName>
    </submittedName>
</protein>